<dbReference type="EC" id="6.3.5.-" evidence="8"/>
<dbReference type="InterPro" id="IPR003789">
    <property type="entry name" value="Asn/Gln_tRNA_amidoTrase-B-like"/>
</dbReference>
<dbReference type="NCBIfam" id="TIGR00133">
    <property type="entry name" value="gatB"/>
    <property type="match status" value="1"/>
</dbReference>
<comment type="subcellular location">
    <subcellularLocation>
        <location evidence="8">Mitochondrion</location>
    </subcellularLocation>
</comment>
<dbReference type="GO" id="GO:0005739">
    <property type="term" value="C:mitochondrion"/>
    <property type="evidence" value="ECO:0007669"/>
    <property type="project" value="UniProtKB-SubCell"/>
</dbReference>
<comment type="similarity">
    <text evidence="1 8">Belongs to the GatB/GatE family. GatB subfamily.</text>
</comment>
<keyword evidence="4 8" id="KW-0067">ATP-binding</keyword>
<dbReference type="Gene3D" id="1.10.10.410">
    <property type="match status" value="1"/>
</dbReference>
<protein>
    <recommendedName>
        <fullName evidence="8">Glutamyl-tRNA(Gln) amidotransferase subunit B, mitochondrial</fullName>
        <shortName evidence="8">Glu-AdT subunit B</shortName>
        <ecNumber evidence="8">6.3.5.-</ecNumber>
    </recommendedName>
    <alternativeName>
        <fullName evidence="8">Cytochrome oxidase assembly factor PET112 homolog</fullName>
    </alternativeName>
    <alternativeName>
        <fullName evidence="8">PET112-like</fullName>
    </alternativeName>
</protein>
<dbReference type="InterPro" id="IPR018027">
    <property type="entry name" value="Asn/Gln_amidotransferase"/>
</dbReference>
<dbReference type="Pfam" id="PF02934">
    <property type="entry name" value="GatB_N"/>
    <property type="match status" value="2"/>
</dbReference>
<dbReference type="EMBL" id="KB596435">
    <property type="protein sequence ID" value="EMP24908.1"/>
    <property type="molecule type" value="Genomic_DNA"/>
</dbReference>
<keyword evidence="11" id="KW-1185">Reference proteome</keyword>
<dbReference type="SUPFAM" id="SSF89095">
    <property type="entry name" value="GatB/YqeY motif"/>
    <property type="match status" value="1"/>
</dbReference>
<dbReference type="PANTHER" id="PTHR11659">
    <property type="entry name" value="GLUTAMYL-TRNA GLN AMIDOTRANSFERASE SUBUNIT B MITOCHONDRIAL AND PROKARYOTIC PET112-RELATED"/>
    <property type="match status" value="1"/>
</dbReference>
<dbReference type="PANTHER" id="PTHR11659:SF0">
    <property type="entry name" value="GLUTAMYL-TRNA(GLN) AMIDOTRANSFERASE SUBUNIT B, MITOCHONDRIAL"/>
    <property type="match status" value="1"/>
</dbReference>
<name>M7AYQ1_CHEMY</name>
<evidence type="ECO:0000256" key="5">
    <source>
        <dbReference type="ARBA" id="ARBA00022917"/>
    </source>
</evidence>
<evidence type="ECO:0000256" key="7">
    <source>
        <dbReference type="ARBA" id="ARBA00047913"/>
    </source>
</evidence>
<dbReference type="InterPro" id="IPR023168">
    <property type="entry name" value="GatB_Yqey_C_2"/>
</dbReference>
<sequence>MGQVSGWNPAGSWSRTGPISVQVDLISLEPELWGSGSKSQLGERGGICLCISVAPWVAVVGLEIHAQISSNSKLFSGSQVQFAAPPNSLVSFFDASLPGTLPPPYPVPYPSLLLILAPKRGKGDMTLKSLEATGVDMTYVSRSGSPIEALNRRCVEAAVMTGLALNCRINKKSLFDRKHYFYADLPAGYQITQQRLPVAVNGSLSYGLCVGGKKNQMVTRTVRIKQIQLEQDSGKSLHDDTRSQTLIDLNRAGVGLMEVVMEPDMSSGEEAAAAVRELQLILQTLGSSQAIMAEGQLRVDANVSVHHPGEAYGVRTEVKNINSARFLARAIDYEIQRQIKELENGQTVMNETRAFDYKLGCTIPMRDKEGKQDYRFMPEPNLPPLILYDTKSLPANMNHQQVVNIDWIRERLPDLPSVKRVKLVEQYGILPEHSFALLNEDGLMEFFQNVVRQTQMNPKKVIGWILNDMLGYLKQHNLTVKESPVSSLLLADLLNLLERGAISSSAAKQVFEELWKGEGKTPLQIVKEKKLELIQDQQELEQICQAVMEGHQEEVMEIKKGNRKVLNKLIGLVQRTTRGRADPVLVKQILEKRLSQ</sequence>
<comment type="catalytic activity">
    <reaction evidence="7 8">
        <text>L-glutamyl-tRNA(Gln) + L-glutamine + ATP + H2O = L-glutaminyl-tRNA(Gln) + L-glutamate + ADP + phosphate + H(+)</text>
        <dbReference type="Rhea" id="RHEA:17521"/>
        <dbReference type="Rhea" id="RHEA-COMP:9681"/>
        <dbReference type="Rhea" id="RHEA-COMP:9684"/>
        <dbReference type="ChEBI" id="CHEBI:15377"/>
        <dbReference type="ChEBI" id="CHEBI:15378"/>
        <dbReference type="ChEBI" id="CHEBI:29985"/>
        <dbReference type="ChEBI" id="CHEBI:30616"/>
        <dbReference type="ChEBI" id="CHEBI:43474"/>
        <dbReference type="ChEBI" id="CHEBI:58359"/>
        <dbReference type="ChEBI" id="CHEBI:78520"/>
        <dbReference type="ChEBI" id="CHEBI:78521"/>
        <dbReference type="ChEBI" id="CHEBI:456216"/>
    </reaction>
</comment>
<evidence type="ECO:0000313" key="10">
    <source>
        <dbReference type="EMBL" id="EMP24908.1"/>
    </source>
</evidence>
<keyword evidence="5 8" id="KW-0648">Protein biosynthesis</keyword>
<dbReference type="GO" id="GO:0016740">
    <property type="term" value="F:transferase activity"/>
    <property type="evidence" value="ECO:0007669"/>
    <property type="project" value="UniProtKB-KW"/>
</dbReference>
<dbReference type="SMART" id="SM00845">
    <property type="entry name" value="GatB_Yqey"/>
    <property type="match status" value="1"/>
</dbReference>
<dbReference type="InterPro" id="IPR006075">
    <property type="entry name" value="Asn/Gln-tRNA_Trfase_suB/E_cat"/>
</dbReference>
<dbReference type="Proteomes" id="UP000031443">
    <property type="component" value="Unassembled WGS sequence"/>
</dbReference>
<dbReference type="AlphaFoldDB" id="M7AYQ1"/>
<keyword evidence="2 8" id="KW-0436">Ligase</keyword>
<dbReference type="FunFam" id="1.10.10.410:FF:000001">
    <property type="entry name" value="Aspartyl/glutamyl-tRNA(Asn/Gln) amidotransferase subunit B"/>
    <property type="match status" value="1"/>
</dbReference>
<evidence type="ECO:0000313" key="11">
    <source>
        <dbReference type="Proteomes" id="UP000031443"/>
    </source>
</evidence>
<comment type="function">
    <text evidence="8">Allows the formation of correctly charged Gln-tRNA(Gln) through the transamidation of misacylated Glu-tRNA(Gln) in the mitochondria. The reaction takes place in the presence of glutamine and ATP through an activated gamma-phospho-Glu-tRNA(Gln).</text>
</comment>
<dbReference type="GO" id="GO:0032543">
    <property type="term" value="P:mitochondrial translation"/>
    <property type="evidence" value="ECO:0007669"/>
    <property type="project" value="UniProtKB-UniRule"/>
</dbReference>
<dbReference type="NCBIfam" id="NF004012">
    <property type="entry name" value="PRK05477.1-2"/>
    <property type="match status" value="1"/>
</dbReference>
<keyword evidence="10" id="KW-0808">Transferase</keyword>
<evidence type="ECO:0000256" key="3">
    <source>
        <dbReference type="ARBA" id="ARBA00022741"/>
    </source>
</evidence>
<proteinExistence type="inferred from homology"/>
<dbReference type="NCBIfam" id="NF004014">
    <property type="entry name" value="PRK05477.1-4"/>
    <property type="match status" value="1"/>
</dbReference>
<organism evidence="10 11">
    <name type="scientific">Chelonia mydas</name>
    <name type="common">Green sea-turtle</name>
    <name type="synonym">Chelonia agassizi</name>
    <dbReference type="NCBI Taxonomy" id="8469"/>
    <lineage>
        <taxon>Eukaryota</taxon>
        <taxon>Metazoa</taxon>
        <taxon>Chordata</taxon>
        <taxon>Craniata</taxon>
        <taxon>Vertebrata</taxon>
        <taxon>Euteleostomi</taxon>
        <taxon>Archelosauria</taxon>
        <taxon>Testudinata</taxon>
        <taxon>Testudines</taxon>
        <taxon>Cryptodira</taxon>
        <taxon>Durocryptodira</taxon>
        <taxon>Americhelydia</taxon>
        <taxon>Chelonioidea</taxon>
        <taxon>Cheloniidae</taxon>
        <taxon>Chelonia</taxon>
    </lineage>
</organism>
<comment type="catalytic activity">
    <reaction evidence="6">
        <text>L-aspartyl-tRNA(Asn) + L-glutamine + ATP + H2O = L-asparaginyl-tRNA(Asn) + L-glutamate + ADP + phosphate + 2 H(+)</text>
        <dbReference type="Rhea" id="RHEA:14513"/>
        <dbReference type="Rhea" id="RHEA-COMP:9674"/>
        <dbReference type="Rhea" id="RHEA-COMP:9677"/>
        <dbReference type="ChEBI" id="CHEBI:15377"/>
        <dbReference type="ChEBI" id="CHEBI:15378"/>
        <dbReference type="ChEBI" id="CHEBI:29985"/>
        <dbReference type="ChEBI" id="CHEBI:30616"/>
        <dbReference type="ChEBI" id="CHEBI:43474"/>
        <dbReference type="ChEBI" id="CHEBI:58359"/>
        <dbReference type="ChEBI" id="CHEBI:78515"/>
        <dbReference type="ChEBI" id="CHEBI:78516"/>
        <dbReference type="ChEBI" id="CHEBI:456216"/>
    </reaction>
</comment>
<evidence type="ECO:0000256" key="6">
    <source>
        <dbReference type="ARBA" id="ARBA00047380"/>
    </source>
</evidence>
<evidence type="ECO:0000256" key="8">
    <source>
        <dbReference type="HAMAP-Rule" id="MF_03147"/>
    </source>
</evidence>
<reference evidence="11" key="1">
    <citation type="journal article" date="2013" name="Nat. Genet.">
        <title>The draft genomes of soft-shell turtle and green sea turtle yield insights into the development and evolution of the turtle-specific body plan.</title>
        <authorList>
            <person name="Wang Z."/>
            <person name="Pascual-Anaya J."/>
            <person name="Zadissa A."/>
            <person name="Li W."/>
            <person name="Niimura Y."/>
            <person name="Huang Z."/>
            <person name="Li C."/>
            <person name="White S."/>
            <person name="Xiong Z."/>
            <person name="Fang D."/>
            <person name="Wang B."/>
            <person name="Ming Y."/>
            <person name="Chen Y."/>
            <person name="Zheng Y."/>
            <person name="Kuraku S."/>
            <person name="Pignatelli M."/>
            <person name="Herrero J."/>
            <person name="Beal K."/>
            <person name="Nozawa M."/>
            <person name="Li Q."/>
            <person name="Wang J."/>
            <person name="Zhang H."/>
            <person name="Yu L."/>
            <person name="Shigenobu S."/>
            <person name="Wang J."/>
            <person name="Liu J."/>
            <person name="Flicek P."/>
            <person name="Searle S."/>
            <person name="Wang J."/>
            <person name="Kuratani S."/>
            <person name="Yin Y."/>
            <person name="Aken B."/>
            <person name="Zhang G."/>
            <person name="Irie N."/>
        </authorList>
    </citation>
    <scope>NUCLEOTIDE SEQUENCE [LARGE SCALE GENOMIC DNA]</scope>
</reference>
<accession>M7AYQ1</accession>
<comment type="subunit">
    <text evidence="8">Subunit of the heterotrimeric GatCAB amidotransferase (AdT) complex, composed of A (QRSL1), B (GATB) and C (GATC) subunits.</text>
</comment>
<dbReference type="InterPro" id="IPR014746">
    <property type="entry name" value="Gln_synth/guanido_kin_cat_dom"/>
</dbReference>
<evidence type="ECO:0000256" key="4">
    <source>
        <dbReference type="ARBA" id="ARBA00022840"/>
    </source>
</evidence>
<keyword evidence="8" id="KW-0496">Mitochondrion</keyword>
<evidence type="ECO:0000256" key="1">
    <source>
        <dbReference type="ARBA" id="ARBA00005306"/>
    </source>
</evidence>
<evidence type="ECO:0000256" key="2">
    <source>
        <dbReference type="ARBA" id="ARBA00022598"/>
    </source>
</evidence>
<dbReference type="GO" id="GO:0050566">
    <property type="term" value="F:asparaginyl-tRNA synthase (glutamine-hydrolyzing) activity"/>
    <property type="evidence" value="ECO:0007669"/>
    <property type="project" value="RHEA"/>
</dbReference>
<dbReference type="InterPro" id="IPR017959">
    <property type="entry name" value="Asn/Gln-tRNA_amidoTrfase_suB/E"/>
</dbReference>
<gene>
    <name evidence="8" type="primary">GATB</name>
    <name evidence="8" type="synonym">PET112</name>
    <name evidence="8" type="synonym">PET112L</name>
    <name evidence="10" type="ORF">UY3_17978</name>
</gene>
<dbReference type="InterPro" id="IPR004413">
    <property type="entry name" value="GatB"/>
</dbReference>
<dbReference type="eggNOG" id="KOG2438">
    <property type="taxonomic scope" value="Eukaryota"/>
</dbReference>
<feature type="domain" description="Asn/Gln amidotransferase" evidence="9">
    <location>
        <begin position="445"/>
        <end position="594"/>
    </location>
</feature>
<evidence type="ECO:0000259" key="9">
    <source>
        <dbReference type="SMART" id="SM00845"/>
    </source>
</evidence>
<dbReference type="HAMAP" id="MF_00121">
    <property type="entry name" value="GatB"/>
    <property type="match status" value="1"/>
</dbReference>
<keyword evidence="3 8" id="KW-0547">Nucleotide-binding</keyword>
<dbReference type="GO" id="GO:0070681">
    <property type="term" value="P:glutaminyl-tRNAGln biosynthesis via transamidation"/>
    <property type="evidence" value="ECO:0007669"/>
    <property type="project" value="UniProtKB-UniRule"/>
</dbReference>
<dbReference type="STRING" id="8469.M7AYQ1"/>
<dbReference type="GO" id="GO:0050567">
    <property type="term" value="F:glutaminyl-tRNA synthase (glutamine-hydrolyzing) activity"/>
    <property type="evidence" value="ECO:0007669"/>
    <property type="project" value="UniProtKB-UniRule"/>
</dbReference>
<dbReference type="SUPFAM" id="SSF55931">
    <property type="entry name" value="Glutamine synthetase/guanido kinase"/>
    <property type="match status" value="2"/>
</dbReference>
<dbReference type="GO" id="GO:0030956">
    <property type="term" value="C:glutamyl-tRNA(Gln) amidotransferase complex"/>
    <property type="evidence" value="ECO:0007669"/>
    <property type="project" value="UniProtKB-UniRule"/>
</dbReference>
<dbReference type="Pfam" id="PF02637">
    <property type="entry name" value="GatB_Yqey"/>
    <property type="match status" value="1"/>
</dbReference>
<dbReference type="GO" id="GO:0005524">
    <property type="term" value="F:ATP binding"/>
    <property type="evidence" value="ECO:0007669"/>
    <property type="project" value="UniProtKB-KW"/>
</dbReference>